<feature type="compositionally biased region" description="Basic residues" evidence="1">
    <location>
        <begin position="354"/>
        <end position="368"/>
    </location>
</feature>
<feature type="compositionally biased region" description="Basic and acidic residues" evidence="1">
    <location>
        <begin position="329"/>
        <end position="342"/>
    </location>
</feature>
<dbReference type="PANTHER" id="PTHR43019">
    <property type="entry name" value="SERINE ENDOPROTEASE DEGS"/>
    <property type="match status" value="1"/>
</dbReference>
<feature type="region of interest" description="Disordered" evidence="1">
    <location>
        <begin position="329"/>
        <end position="368"/>
    </location>
</feature>
<dbReference type="Gene3D" id="2.40.10.120">
    <property type="match status" value="2"/>
</dbReference>
<dbReference type="Proteomes" id="UP000824120">
    <property type="component" value="Unassembled WGS sequence"/>
</dbReference>
<dbReference type="PANTHER" id="PTHR43019:SF48">
    <property type="entry name" value="PEPTIDASE S1, PA CLAN-RELATED"/>
    <property type="match status" value="1"/>
</dbReference>
<dbReference type="AlphaFoldDB" id="A0A9J5W090"/>
<accession>A0A9J5W090</accession>
<keyword evidence="3" id="KW-1185">Reference proteome</keyword>
<dbReference type="SUPFAM" id="SSF50494">
    <property type="entry name" value="Trypsin-like serine proteases"/>
    <property type="match status" value="1"/>
</dbReference>
<comment type="caution">
    <text evidence="2">The sequence shown here is derived from an EMBL/GenBank/DDBJ whole genome shotgun (WGS) entry which is preliminary data.</text>
</comment>
<organism evidence="2 3">
    <name type="scientific">Solanum commersonii</name>
    <name type="common">Commerson's wild potato</name>
    <name type="synonym">Commerson's nightshade</name>
    <dbReference type="NCBI Taxonomy" id="4109"/>
    <lineage>
        <taxon>Eukaryota</taxon>
        <taxon>Viridiplantae</taxon>
        <taxon>Streptophyta</taxon>
        <taxon>Embryophyta</taxon>
        <taxon>Tracheophyta</taxon>
        <taxon>Spermatophyta</taxon>
        <taxon>Magnoliopsida</taxon>
        <taxon>eudicotyledons</taxon>
        <taxon>Gunneridae</taxon>
        <taxon>Pentapetalae</taxon>
        <taxon>asterids</taxon>
        <taxon>lamiids</taxon>
        <taxon>Solanales</taxon>
        <taxon>Solanaceae</taxon>
        <taxon>Solanoideae</taxon>
        <taxon>Solaneae</taxon>
        <taxon>Solanum</taxon>
    </lineage>
</organism>
<dbReference type="EMBL" id="JACXVP010000037">
    <property type="protein sequence ID" value="KAG5568818.1"/>
    <property type="molecule type" value="Genomic_DNA"/>
</dbReference>
<dbReference type="Pfam" id="PF13365">
    <property type="entry name" value="Trypsin_2"/>
    <property type="match status" value="1"/>
</dbReference>
<evidence type="ECO:0000313" key="2">
    <source>
        <dbReference type="EMBL" id="KAG5568818.1"/>
    </source>
</evidence>
<sequence length="368" mass="41739">MFEEFHTIWSGEETYSLARLCYYQDDEYLIGLVIGLRFNSKAKLDKHLNLEYSSSAIILCLTSKCTLIFSPSLHQIVLLFMDTTLSVLEMQQLYNRSKPVIWVVRIKHMVEEELVETFGTAFSVSRDGLLLTTAHFFPKTLYGLDVRRLDEPNFQSANVVYEKPKWDVLLLQVIDMNDCQYVGLNNSDSLSVGQTLLHIGHPNNFVGSFLTGKIAFECKGNIEIPTTNLTCKSYTPTALETTPEYRIMGDIWNRHVFVDPRSFTYEKNLHPFVPVIQMYGFICGEGCSGGPVFNFRGEVVGMVAMSANGYEIAIHVAILRETVRLFKEQHSDDEDGKRKAIPDPKFQAGDSKKFKDRKGKGKGKGRLA</sequence>
<evidence type="ECO:0000313" key="3">
    <source>
        <dbReference type="Proteomes" id="UP000824120"/>
    </source>
</evidence>
<proteinExistence type="predicted"/>
<dbReference type="InterPro" id="IPR009003">
    <property type="entry name" value="Peptidase_S1_PA"/>
</dbReference>
<reference evidence="2" key="1">
    <citation type="submission" date="2020-09" db="EMBL/GenBank/DDBJ databases">
        <title>De no assembly of potato wild relative species, Solanum commersonii.</title>
        <authorList>
            <person name="Cho K."/>
        </authorList>
    </citation>
    <scope>NUCLEOTIDE SEQUENCE</scope>
    <source>
        <strain evidence="2">LZ3.2</strain>
        <tissue evidence="2">Leaf</tissue>
    </source>
</reference>
<name>A0A9J5W090_SOLCO</name>
<protein>
    <recommendedName>
        <fullName evidence="4">Serine protease</fullName>
    </recommendedName>
</protein>
<evidence type="ECO:0000256" key="1">
    <source>
        <dbReference type="SAM" id="MobiDB-lite"/>
    </source>
</evidence>
<gene>
    <name evidence="2" type="ORF">H5410_064164</name>
</gene>
<dbReference type="OrthoDB" id="1636974at2759"/>
<evidence type="ECO:0008006" key="4">
    <source>
        <dbReference type="Google" id="ProtNLM"/>
    </source>
</evidence>